<evidence type="ECO:0000313" key="1">
    <source>
        <dbReference type="EMBL" id="KAG0433531.1"/>
    </source>
</evidence>
<protein>
    <submittedName>
        <fullName evidence="1">Uncharacterized protein</fullName>
    </submittedName>
</protein>
<proteinExistence type="predicted"/>
<dbReference type="EMBL" id="JABSTQ010009050">
    <property type="protein sequence ID" value="KAG0433531.1"/>
    <property type="molecule type" value="Genomic_DNA"/>
</dbReference>
<comment type="caution">
    <text evidence="1">The sequence shown here is derived from an EMBL/GenBank/DDBJ whole genome shotgun (WGS) entry which is preliminary data.</text>
</comment>
<evidence type="ECO:0000313" key="2">
    <source>
        <dbReference type="Proteomes" id="UP000805193"/>
    </source>
</evidence>
<keyword evidence="2" id="KW-1185">Reference proteome</keyword>
<name>A0AC60QJL2_IXOPE</name>
<sequence length="205" mass="23107">MGQSNSVIILFQGRRVPSWVRYGCVETRCFLHKKKREYCENCGNLDTVLMCVQEQAQRDVVLAVRATPNKATHVCPPVECVARVTNGSKAVQEIISHSTQGETHRTIRYSQCREPSPAQLRVPPLETPRARSRSRDQSSSRSRTPRRVARSSRSRSRLKARHSVGWSEVVAGHPKTKPTSRTEDKTSTKLTELKAMVENLQDTVA</sequence>
<gene>
    <name evidence="1" type="ORF">HPB47_019836</name>
</gene>
<accession>A0AC60QJL2</accession>
<dbReference type="Proteomes" id="UP000805193">
    <property type="component" value="Unassembled WGS sequence"/>
</dbReference>
<reference evidence="1 2" key="1">
    <citation type="journal article" date="2020" name="Cell">
        <title>Large-Scale Comparative Analyses of Tick Genomes Elucidate Their Genetic Diversity and Vector Capacities.</title>
        <authorList>
            <consortium name="Tick Genome and Microbiome Consortium (TIGMIC)"/>
            <person name="Jia N."/>
            <person name="Wang J."/>
            <person name="Shi W."/>
            <person name="Du L."/>
            <person name="Sun Y."/>
            <person name="Zhan W."/>
            <person name="Jiang J.F."/>
            <person name="Wang Q."/>
            <person name="Zhang B."/>
            <person name="Ji P."/>
            <person name="Bell-Sakyi L."/>
            <person name="Cui X.M."/>
            <person name="Yuan T.T."/>
            <person name="Jiang B.G."/>
            <person name="Yang W.F."/>
            <person name="Lam T.T."/>
            <person name="Chang Q.C."/>
            <person name="Ding S.J."/>
            <person name="Wang X.J."/>
            <person name="Zhu J.G."/>
            <person name="Ruan X.D."/>
            <person name="Zhao L."/>
            <person name="Wei J.T."/>
            <person name="Ye R.Z."/>
            <person name="Que T.C."/>
            <person name="Du C.H."/>
            <person name="Zhou Y.H."/>
            <person name="Cheng J.X."/>
            <person name="Dai P.F."/>
            <person name="Guo W.B."/>
            <person name="Han X.H."/>
            <person name="Huang E.J."/>
            <person name="Li L.F."/>
            <person name="Wei W."/>
            <person name="Gao Y.C."/>
            <person name="Liu J.Z."/>
            <person name="Shao H.Z."/>
            <person name="Wang X."/>
            <person name="Wang C.C."/>
            <person name="Yang T.C."/>
            <person name="Huo Q.B."/>
            <person name="Li W."/>
            <person name="Chen H.Y."/>
            <person name="Chen S.E."/>
            <person name="Zhou L.G."/>
            <person name="Ni X.B."/>
            <person name="Tian J.H."/>
            <person name="Sheng Y."/>
            <person name="Liu T."/>
            <person name="Pan Y.S."/>
            <person name="Xia L.Y."/>
            <person name="Li J."/>
            <person name="Zhao F."/>
            <person name="Cao W.C."/>
        </authorList>
    </citation>
    <scope>NUCLEOTIDE SEQUENCE [LARGE SCALE GENOMIC DNA]</scope>
    <source>
        <strain evidence="1">Iper-2018</strain>
    </source>
</reference>
<organism evidence="1 2">
    <name type="scientific">Ixodes persulcatus</name>
    <name type="common">Taiga tick</name>
    <dbReference type="NCBI Taxonomy" id="34615"/>
    <lineage>
        <taxon>Eukaryota</taxon>
        <taxon>Metazoa</taxon>
        <taxon>Ecdysozoa</taxon>
        <taxon>Arthropoda</taxon>
        <taxon>Chelicerata</taxon>
        <taxon>Arachnida</taxon>
        <taxon>Acari</taxon>
        <taxon>Parasitiformes</taxon>
        <taxon>Ixodida</taxon>
        <taxon>Ixodoidea</taxon>
        <taxon>Ixodidae</taxon>
        <taxon>Ixodinae</taxon>
        <taxon>Ixodes</taxon>
    </lineage>
</organism>